<proteinExistence type="predicted"/>
<organism evidence="2 3">
    <name type="scientific">Catellatospora aurea</name>
    <dbReference type="NCBI Taxonomy" id="1337874"/>
    <lineage>
        <taxon>Bacteria</taxon>
        <taxon>Bacillati</taxon>
        <taxon>Actinomycetota</taxon>
        <taxon>Actinomycetes</taxon>
        <taxon>Micromonosporales</taxon>
        <taxon>Micromonosporaceae</taxon>
        <taxon>Catellatospora</taxon>
    </lineage>
</organism>
<feature type="domain" description="Transposase DDE" evidence="1">
    <location>
        <begin position="4"/>
        <end position="464"/>
    </location>
</feature>
<evidence type="ECO:0000259" key="1">
    <source>
        <dbReference type="Pfam" id="PF13701"/>
    </source>
</evidence>
<dbReference type="InterPro" id="IPR047960">
    <property type="entry name" value="Transpos_IS1380"/>
</dbReference>
<evidence type="ECO:0000313" key="3">
    <source>
        <dbReference type="Proteomes" id="UP001596392"/>
    </source>
</evidence>
<accession>A0ABW2H7F8</accession>
<gene>
    <name evidence="2" type="ORF">ACFQO7_37670</name>
</gene>
<dbReference type="Pfam" id="PF13701">
    <property type="entry name" value="DDE_Tnp_1_4"/>
    <property type="match status" value="1"/>
</dbReference>
<dbReference type="Proteomes" id="UP001596392">
    <property type="component" value="Unassembled WGS sequence"/>
</dbReference>
<evidence type="ECO:0000313" key="2">
    <source>
        <dbReference type="EMBL" id="MFC7248220.1"/>
    </source>
</evidence>
<dbReference type="RefSeq" id="WP_376810882.1">
    <property type="nucleotide sequence ID" value="NZ_JBHTAC010000102.1"/>
</dbReference>
<sequence>MQTTLSRPKLVVTADGRGVAGRAGTRLLADLADTTGLTSGFGDALAVAGRRSGGHDPGRVALDLALTIADGGRAITDLGVLRAQPELFGPVASDSTGWRALELIDAAALGRLRAARAAAREVAWAQLCETRGGLPASTAGGRDVPGLVLDIDATIVITHSEKEHASPTWKKSFGYYPLLCFLDNTREALAALLRPGRAGSNTAADHITVLDMALTQIPDAHRHGTDILVRTDAAGHTTAFLHHIRDLREHGLSTYFSVGVPITAPIRDGLVHASAWIDALDTDGELRDGAQVVELTHLVTGHVLAGYPAGTRLIARRERPHPGAQLDLFDTVEGWRHQVIATDTPVGAGSIQYLEVRHRAHARVEDRIRCAKATGLGRFPSRLFAINAAWLELALTGCDLLTWTQHLLLDGELARAEPRRMRYQLLHVAARITRGARRIHLRIHATWPWASELATAFARLDALPRPAT</sequence>
<reference evidence="3" key="1">
    <citation type="journal article" date="2019" name="Int. J. Syst. Evol. Microbiol.">
        <title>The Global Catalogue of Microorganisms (GCM) 10K type strain sequencing project: providing services to taxonomists for standard genome sequencing and annotation.</title>
        <authorList>
            <consortium name="The Broad Institute Genomics Platform"/>
            <consortium name="The Broad Institute Genome Sequencing Center for Infectious Disease"/>
            <person name="Wu L."/>
            <person name="Ma J."/>
        </authorList>
    </citation>
    <scope>NUCLEOTIDE SEQUENCE [LARGE SCALE GENOMIC DNA]</scope>
    <source>
        <strain evidence="3">CGMCC 1.9106</strain>
    </source>
</reference>
<dbReference type="InterPro" id="IPR025668">
    <property type="entry name" value="Tnp_DDE_dom"/>
</dbReference>
<comment type="caution">
    <text evidence="2">The sequence shown here is derived from an EMBL/GenBank/DDBJ whole genome shotgun (WGS) entry which is preliminary data.</text>
</comment>
<dbReference type="EMBL" id="JBHTAC010000102">
    <property type="protein sequence ID" value="MFC7248220.1"/>
    <property type="molecule type" value="Genomic_DNA"/>
</dbReference>
<dbReference type="NCBIfam" id="NF033539">
    <property type="entry name" value="transpos_IS1380"/>
    <property type="match status" value="1"/>
</dbReference>
<name>A0ABW2H7F8_9ACTN</name>
<keyword evidence="3" id="KW-1185">Reference proteome</keyword>
<protein>
    <submittedName>
        <fullName evidence="2">IS1380 family transposase</fullName>
    </submittedName>
</protein>